<keyword evidence="2" id="KW-1185">Reference proteome</keyword>
<proteinExistence type="predicted"/>
<dbReference type="RefSeq" id="WP_132636366.1">
    <property type="nucleotide sequence ID" value="NZ_SMLD01000112.1"/>
</dbReference>
<accession>A0A4R5EYL1</accession>
<gene>
    <name evidence="1" type="ORF">E1295_32455</name>
</gene>
<sequence>MERVLVIGLDPARIDGYDPEPVQAALARGRARFDDLGIEADYCLVALDEHAEAAIVRALTRDDYACVVIGGGIRTHEPLLGFFETVINRVRRHAPGAAIAFNTSPDDCADAALRWLRQE</sequence>
<dbReference type="Proteomes" id="UP000295136">
    <property type="component" value="Unassembled WGS sequence"/>
</dbReference>
<evidence type="ECO:0000313" key="2">
    <source>
        <dbReference type="Proteomes" id="UP000295136"/>
    </source>
</evidence>
<organism evidence="1 2">
    <name type="scientific">Nonomuraea mesophila</name>
    <dbReference type="NCBI Taxonomy" id="2530382"/>
    <lineage>
        <taxon>Bacteria</taxon>
        <taxon>Bacillati</taxon>
        <taxon>Actinomycetota</taxon>
        <taxon>Actinomycetes</taxon>
        <taxon>Streptosporangiales</taxon>
        <taxon>Streptosporangiaceae</taxon>
        <taxon>Nonomuraea</taxon>
    </lineage>
</organism>
<reference evidence="1 2" key="1">
    <citation type="submission" date="2019-03" db="EMBL/GenBank/DDBJ databases">
        <title>Draft genome sequences of novel Actinobacteria.</title>
        <authorList>
            <person name="Sahin N."/>
            <person name="Ay H."/>
            <person name="Saygin H."/>
        </authorList>
    </citation>
    <scope>NUCLEOTIDE SEQUENCE [LARGE SCALE GENOMIC DNA]</scope>
    <source>
        <strain evidence="1 2">6K102</strain>
    </source>
</reference>
<dbReference type="AlphaFoldDB" id="A0A4R5EYL1"/>
<comment type="caution">
    <text evidence="1">The sequence shown here is derived from an EMBL/GenBank/DDBJ whole genome shotgun (WGS) entry which is preliminary data.</text>
</comment>
<evidence type="ECO:0000313" key="1">
    <source>
        <dbReference type="EMBL" id="TDE39920.1"/>
    </source>
</evidence>
<name>A0A4R5EYL1_9ACTN</name>
<dbReference type="EMBL" id="SMLD01000112">
    <property type="protein sequence ID" value="TDE39920.1"/>
    <property type="molecule type" value="Genomic_DNA"/>
</dbReference>
<protein>
    <submittedName>
        <fullName evidence="1">Uncharacterized protein</fullName>
    </submittedName>
</protein>